<reference evidence="2" key="1">
    <citation type="submission" date="2020-10" db="EMBL/GenBank/DDBJ databases">
        <authorList>
            <person name="Kikuchi T."/>
        </authorList>
    </citation>
    <scope>NUCLEOTIDE SEQUENCE</scope>
    <source>
        <strain evidence="2">NKZ352</strain>
    </source>
</reference>
<feature type="region of interest" description="Disordered" evidence="1">
    <location>
        <begin position="1"/>
        <end position="84"/>
    </location>
</feature>
<protein>
    <submittedName>
        <fullName evidence="2">Uncharacterized protein</fullName>
    </submittedName>
</protein>
<dbReference type="AlphaFoldDB" id="A0A8S1GMY5"/>
<name>A0A8S1GMY5_9PELO</name>
<comment type="caution">
    <text evidence="2">The sequence shown here is derived from an EMBL/GenBank/DDBJ whole genome shotgun (WGS) entry which is preliminary data.</text>
</comment>
<keyword evidence="3" id="KW-1185">Reference proteome</keyword>
<proteinExistence type="predicted"/>
<accession>A0A8S1GMY5</accession>
<feature type="compositionally biased region" description="Basic residues" evidence="1">
    <location>
        <begin position="48"/>
        <end position="60"/>
    </location>
</feature>
<dbReference type="Proteomes" id="UP000835052">
    <property type="component" value="Unassembled WGS sequence"/>
</dbReference>
<dbReference type="EMBL" id="CAJGYM010000001">
    <property type="protein sequence ID" value="CAD6184198.1"/>
    <property type="molecule type" value="Genomic_DNA"/>
</dbReference>
<organism evidence="2 3">
    <name type="scientific">Caenorhabditis auriculariae</name>
    <dbReference type="NCBI Taxonomy" id="2777116"/>
    <lineage>
        <taxon>Eukaryota</taxon>
        <taxon>Metazoa</taxon>
        <taxon>Ecdysozoa</taxon>
        <taxon>Nematoda</taxon>
        <taxon>Chromadorea</taxon>
        <taxon>Rhabditida</taxon>
        <taxon>Rhabditina</taxon>
        <taxon>Rhabditomorpha</taxon>
        <taxon>Rhabditoidea</taxon>
        <taxon>Rhabditidae</taxon>
        <taxon>Peloderinae</taxon>
        <taxon>Caenorhabditis</taxon>
    </lineage>
</organism>
<gene>
    <name evidence="2" type="ORF">CAUJ_LOCUS117</name>
</gene>
<sequence length="84" mass="9401">MEEQGSGAARWSRQTSAAGVDAWRGIIPRRQVSSATHSDRRPVLIGRQQKRRPWNHKTPRSKPAADNDRKADGAPSVRLAARYL</sequence>
<evidence type="ECO:0000256" key="1">
    <source>
        <dbReference type="SAM" id="MobiDB-lite"/>
    </source>
</evidence>
<feature type="compositionally biased region" description="Basic and acidic residues" evidence="1">
    <location>
        <begin position="63"/>
        <end position="72"/>
    </location>
</feature>
<evidence type="ECO:0000313" key="2">
    <source>
        <dbReference type="EMBL" id="CAD6184198.1"/>
    </source>
</evidence>
<evidence type="ECO:0000313" key="3">
    <source>
        <dbReference type="Proteomes" id="UP000835052"/>
    </source>
</evidence>